<dbReference type="Proteomes" id="UP001060215">
    <property type="component" value="Chromosome 2"/>
</dbReference>
<sequence length="301" mass="35324">MAEYFRDVNEQDVLLFINNIFVLSKRDLKYPPYWVECLLLWVINPPLVRNRCYYRTIQRISRQRYLSRSRSFRFNVNYASTGSLWPNWRITKSRPIATIVDIGILRIRLNDQWLTMARWVVFARIGNNEITVLVNDAEKSSDIDPQEARQTLKIKEANLKKAEGKRQIIEANLALRRARTRVEAINVISTGGLLASVYHLTRIEYGVYQPEEVTRQVIAPRRKPRMPSVLSVGERVDFQERESYGMLGISIDDHPRLKRILMPESWIGWPLRKDYIAPIFMKYKMLIGDKKLIVTSTIPDI</sequence>
<protein>
    <submittedName>
        <fullName evidence="1">Uncharacterized protein</fullName>
    </submittedName>
</protein>
<keyword evidence="2" id="KW-1185">Reference proteome</keyword>
<name>A0ACC0HUW6_9ERIC</name>
<comment type="caution">
    <text evidence="1">The sequence shown here is derived from an EMBL/GenBank/DDBJ whole genome shotgun (WGS) entry which is preliminary data.</text>
</comment>
<accession>A0ACC0HUW6</accession>
<gene>
    <name evidence="1" type="ORF">LOK49_LG04G00261</name>
</gene>
<organism evidence="1 2">
    <name type="scientific">Camellia lanceoleosa</name>
    <dbReference type="NCBI Taxonomy" id="1840588"/>
    <lineage>
        <taxon>Eukaryota</taxon>
        <taxon>Viridiplantae</taxon>
        <taxon>Streptophyta</taxon>
        <taxon>Embryophyta</taxon>
        <taxon>Tracheophyta</taxon>
        <taxon>Spermatophyta</taxon>
        <taxon>Magnoliopsida</taxon>
        <taxon>eudicotyledons</taxon>
        <taxon>Gunneridae</taxon>
        <taxon>Pentapetalae</taxon>
        <taxon>asterids</taxon>
        <taxon>Ericales</taxon>
        <taxon>Theaceae</taxon>
        <taxon>Camellia</taxon>
    </lineage>
</organism>
<proteinExistence type="predicted"/>
<evidence type="ECO:0000313" key="2">
    <source>
        <dbReference type="Proteomes" id="UP001060215"/>
    </source>
</evidence>
<dbReference type="EMBL" id="CM045759">
    <property type="protein sequence ID" value="KAI8016849.1"/>
    <property type="molecule type" value="Genomic_DNA"/>
</dbReference>
<reference evidence="1 2" key="1">
    <citation type="journal article" date="2022" name="Plant J.">
        <title>Chromosome-level genome of Camellia lanceoleosa provides a valuable resource for understanding genome evolution and self-incompatibility.</title>
        <authorList>
            <person name="Gong W."/>
            <person name="Xiao S."/>
            <person name="Wang L."/>
            <person name="Liao Z."/>
            <person name="Chang Y."/>
            <person name="Mo W."/>
            <person name="Hu G."/>
            <person name="Li W."/>
            <person name="Zhao G."/>
            <person name="Zhu H."/>
            <person name="Hu X."/>
            <person name="Ji K."/>
            <person name="Xiang X."/>
            <person name="Song Q."/>
            <person name="Yuan D."/>
            <person name="Jin S."/>
            <person name="Zhang L."/>
        </authorList>
    </citation>
    <scope>NUCLEOTIDE SEQUENCE [LARGE SCALE GENOMIC DNA]</scope>
    <source>
        <strain evidence="1">SQ_2022a</strain>
    </source>
</reference>
<evidence type="ECO:0000313" key="1">
    <source>
        <dbReference type="EMBL" id="KAI8016849.1"/>
    </source>
</evidence>